<feature type="binding site" evidence="6">
    <location>
        <position position="514"/>
    </location>
    <ligand>
        <name>Mg(2+)</name>
        <dbReference type="ChEBI" id="CHEBI:18420"/>
    </ligand>
</feature>
<keyword evidence="3 6" id="KW-0547">Nucleotide-binding</keyword>
<dbReference type="PANTHER" id="PTHR30218:SF0">
    <property type="entry name" value="POLYPHOSPHATE KINASE"/>
    <property type="match status" value="1"/>
</dbReference>
<feature type="region of interest" description="Disordered" evidence="8">
    <location>
        <begin position="1"/>
        <end position="99"/>
    </location>
</feature>
<keyword evidence="2 6" id="KW-0808">Transferase</keyword>
<dbReference type="EC" id="2.7.4.1" evidence="6 7"/>
<reference evidence="13 14" key="1">
    <citation type="journal article" date="2019" name="Int. J. Syst. Evol. Microbiol.">
        <title>The Global Catalogue of Microorganisms (GCM) 10K type strain sequencing project: providing services to taxonomists for standard genome sequencing and annotation.</title>
        <authorList>
            <consortium name="The Broad Institute Genomics Platform"/>
            <consortium name="The Broad Institute Genome Sequencing Center for Infectious Disease"/>
            <person name="Wu L."/>
            <person name="Ma J."/>
        </authorList>
    </citation>
    <scope>NUCLEOTIDE SEQUENCE [LARGE SCALE GENOMIC DNA]</scope>
    <source>
        <strain evidence="13 14">CGMCC 1.12553</strain>
    </source>
</reference>
<evidence type="ECO:0000256" key="5">
    <source>
        <dbReference type="ARBA" id="ARBA00022840"/>
    </source>
</evidence>
<evidence type="ECO:0000256" key="3">
    <source>
        <dbReference type="ARBA" id="ARBA00022741"/>
    </source>
</evidence>
<comment type="function">
    <text evidence="6 7">Catalyzes the reversible transfer of the terminal phosphate of ATP to form a long-chain polyphosphate (polyP).</text>
</comment>
<dbReference type="GO" id="GO:0008976">
    <property type="term" value="F:polyphosphate kinase activity"/>
    <property type="evidence" value="ECO:0007669"/>
    <property type="project" value="UniProtKB-UniRule"/>
</dbReference>
<dbReference type="InterPro" id="IPR041108">
    <property type="entry name" value="PP_kinase_C_1"/>
</dbReference>
<comment type="PTM">
    <text evidence="6 7">An intermediate of this reaction is the autophosphorylated ppk in which a phosphate is covalently linked to a histidine residue through a N-P bond.</text>
</comment>
<dbReference type="NCBIfam" id="NF003918">
    <property type="entry name" value="PRK05443.1-2"/>
    <property type="match status" value="1"/>
</dbReference>
<feature type="domain" description="Polyphosphate kinase N-terminal" evidence="10">
    <location>
        <begin position="104"/>
        <end position="210"/>
    </location>
</feature>
<feature type="region of interest" description="Disordered" evidence="8">
    <location>
        <begin position="810"/>
        <end position="847"/>
    </location>
</feature>
<comment type="similarity">
    <text evidence="6 7">Belongs to the polyphosphate kinase 1 (PPK1) family.</text>
</comment>
<dbReference type="HAMAP" id="MF_00347">
    <property type="entry name" value="Polyphosphate_kinase"/>
    <property type="match status" value="1"/>
</dbReference>
<feature type="region of interest" description="Disordered" evidence="8">
    <location>
        <begin position="710"/>
        <end position="733"/>
    </location>
</feature>
<dbReference type="Pfam" id="PF13089">
    <property type="entry name" value="PP_kinase_N"/>
    <property type="match status" value="1"/>
</dbReference>
<sequence>MSDGHLPDDMSGESTDGADDRTEPDGGDASETESESSPAETESRTEPVDADAVDSNGGDGATEPEPAATDTDDAPVDTDIVDNEHVDTDTVDDEPVDLDDPRYYLNRELSELAFQRRVLHEALDERNPLLERTKFLAIFTQNMDEFFMKRVGGLKQQMDAGVTELTPDGRTPEEQWAEILEESRGLFRDQADCFENAVRPALAEAGVRIVDHDAVDDDQRAALREYFESSVLPTLTPLTFDPAHPFPFISNLSLSLAVLTRGDEDGDGEPDETKFSRVKIPKNRPRFVDADDPGARVEGRESATLVPLEQVVEANLDLLFPNVEVVDTSLFRVTRNAEVRRNEEVAEGLIEMIEDVLRQRRFATVVRLEVDDDMPPEVRELLVDQLGVDEAEVYDRSGLLDYKDLFDLVGLDRADLKLDPWTPQVHPRFANLDPDRPDELFDEIRRGDVLVHHPYHSFTNTVQTFLDAAVNDPDVLAIKAAIYRTASDSQVIESLIEAARNGKQVAVMVELKARFDEENNLRWVKRLEEEGIHVAYGTIGLKTHSKTALVVRDEGDEVQLYSHVATGNYHSETAKTYVDLGLLTADRDIGQDLVKLFNYFTGHSLHEQYRKLLVGPENMRDRFSRLVDREAEHARAGRDARIVAKLNSLEDPEMVKKLYEASMAGVEVDLVVRGICRLRPGIEGVSDTVSVSSVVGRFLEHSRIYYFENGGGSKTPQATDEAGEAGEVGDEADPEYYLGSADWMTRNLDRRVEAVTPVEDPDIRAELEFVLDTMLSDNRKRWVMDEDGNYEQCRPEEGDPVVNTHRRLMHRAKESVPEEEPLTEHTRREPAREPSVDLEGTFTDGQP</sequence>
<keyword evidence="6" id="KW-0479">Metal-binding</keyword>
<dbReference type="SUPFAM" id="SSF140356">
    <property type="entry name" value="PPK N-terminal domain-like"/>
    <property type="match status" value="1"/>
</dbReference>
<evidence type="ECO:0000256" key="8">
    <source>
        <dbReference type="SAM" id="MobiDB-lite"/>
    </source>
</evidence>
<evidence type="ECO:0000313" key="14">
    <source>
        <dbReference type="Proteomes" id="UP001595921"/>
    </source>
</evidence>
<dbReference type="Proteomes" id="UP001595921">
    <property type="component" value="Unassembled WGS sequence"/>
</dbReference>
<keyword evidence="14" id="KW-1185">Reference proteome</keyword>
<dbReference type="Gene3D" id="3.30.870.10">
    <property type="entry name" value="Endonuclease Chain A"/>
    <property type="match status" value="2"/>
</dbReference>
<feature type="domain" description="Polyphosphate kinase C-terminal" evidence="11">
    <location>
        <begin position="731"/>
        <end position="797"/>
    </location>
</feature>
<keyword evidence="1 6" id="KW-0597">Phosphoprotein</keyword>
<dbReference type="CDD" id="cd09165">
    <property type="entry name" value="PLDc_PaPPK1_C1_like"/>
    <property type="match status" value="1"/>
</dbReference>
<feature type="domain" description="Polyphosphate kinase middle" evidence="9">
    <location>
        <begin position="219"/>
        <end position="408"/>
    </location>
</feature>
<feature type="compositionally biased region" description="Acidic residues" evidence="8">
    <location>
        <begin position="721"/>
        <end position="733"/>
    </location>
</feature>
<dbReference type="CDD" id="cd09168">
    <property type="entry name" value="PLDc_PaPPK1_C2_like"/>
    <property type="match status" value="1"/>
</dbReference>
<dbReference type="AlphaFoldDB" id="A0ABD5P9K6"/>
<dbReference type="GO" id="GO:0005524">
    <property type="term" value="F:ATP binding"/>
    <property type="evidence" value="ECO:0007669"/>
    <property type="project" value="UniProtKB-KW"/>
</dbReference>
<dbReference type="Pfam" id="PF13090">
    <property type="entry name" value="PP_kinase_C"/>
    <property type="match status" value="2"/>
</dbReference>
<protein>
    <recommendedName>
        <fullName evidence="6 7">Polyphosphate kinase</fullName>
        <ecNumber evidence="6 7">2.7.4.1</ecNumber>
    </recommendedName>
    <alternativeName>
        <fullName evidence="6">ATP-polyphosphate phosphotransferase</fullName>
    </alternativeName>
    <alternativeName>
        <fullName evidence="6">Polyphosphoric acid kinase</fullName>
    </alternativeName>
</protein>
<proteinExistence type="inferred from homology"/>
<dbReference type="NCBIfam" id="NF003921">
    <property type="entry name" value="PRK05443.2-2"/>
    <property type="match status" value="1"/>
</dbReference>
<evidence type="ECO:0000256" key="1">
    <source>
        <dbReference type="ARBA" id="ARBA00022553"/>
    </source>
</evidence>
<name>A0ABD5P9K6_9EURY</name>
<dbReference type="SUPFAM" id="SSF143724">
    <property type="entry name" value="PHP14-like"/>
    <property type="match status" value="1"/>
</dbReference>
<evidence type="ECO:0000259" key="9">
    <source>
        <dbReference type="Pfam" id="PF02503"/>
    </source>
</evidence>
<feature type="binding site" evidence="6">
    <location>
        <position position="142"/>
    </location>
    <ligand>
        <name>ATP</name>
        <dbReference type="ChEBI" id="CHEBI:30616"/>
    </ligand>
</feature>
<comment type="catalytic activity">
    <reaction evidence="6 7">
        <text>[phosphate](n) + ATP = [phosphate](n+1) + ADP</text>
        <dbReference type="Rhea" id="RHEA:19573"/>
        <dbReference type="Rhea" id="RHEA-COMP:9859"/>
        <dbReference type="Rhea" id="RHEA-COMP:14280"/>
        <dbReference type="ChEBI" id="CHEBI:16838"/>
        <dbReference type="ChEBI" id="CHEBI:30616"/>
        <dbReference type="ChEBI" id="CHEBI:456216"/>
        <dbReference type="EC" id="2.7.4.1"/>
    </reaction>
</comment>
<feature type="compositionally biased region" description="Acidic residues" evidence="8">
    <location>
        <begin position="25"/>
        <end position="34"/>
    </location>
</feature>
<evidence type="ECO:0000313" key="13">
    <source>
        <dbReference type="EMBL" id="MFC4357408.1"/>
    </source>
</evidence>
<feature type="binding site" evidence="6">
    <location>
        <position position="701"/>
    </location>
    <ligand>
        <name>ATP</name>
        <dbReference type="ChEBI" id="CHEBI:30616"/>
    </ligand>
</feature>
<feature type="binding site" evidence="6">
    <location>
        <position position="484"/>
    </location>
    <ligand>
        <name>Mg(2+)</name>
        <dbReference type="ChEBI" id="CHEBI:18420"/>
    </ligand>
</feature>
<dbReference type="NCBIfam" id="TIGR03705">
    <property type="entry name" value="poly_P_kin"/>
    <property type="match status" value="1"/>
</dbReference>
<feature type="domain" description="Polyphosphate kinase C-terminal" evidence="12">
    <location>
        <begin position="440"/>
        <end position="604"/>
    </location>
</feature>
<dbReference type="InterPro" id="IPR036832">
    <property type="entry name" value="PPK_N_dom_sf"/>
</dbReference>
<evidence type="ECO:0000259" key="11">
    <source>
        <dbReference type="Pfam" id="PF13090"/>
    </source>
</evidence>
<feature type="domain" description="Polyphosphate kinase C-terminal" evidence="11">
    <location>
        <begin position="612"/>
        <end position="714"/>
    </location>
</feature>
<dbReference type="GO" id="GO:0006799">
    <property type="term" value="P:polyphosphate biosynthetic process"/>
    <property type="evidence" value="ECO:0007669"/>
    <property type="project" value="UniProtKB-UniRule"/>
</dbReference>
<feature type="compositionally biased region" description="Acidic residues" evidence="8">
    <location>
        <begin position="89"/>
        <end position="98"/>
    </location>
</feature>
<organism evidence="13 14">
    <name type="scientific">Halobium salinum</name>
    <dbReference type="NCBI Taxonomy" id="1364940"/>
    <lineage>
        <taxon>Archaea</taxon>
        <taxon>Methanobacteriati</taxon>
        <taxon>Methanobacteriota</taxon>
        <taxon>Stenosarchaea group</taxon>
        <taxon>Halobacteria</taxon>
        <taxon>Halobacteriales</taxon>
        <taxon>Haloferacaceae</taxon>
        <taxon>Halobium</taxon>
    </lineage>
</organism>
<feature type="active site" description="Phosphohistidine intermediate" evidence="6">
    <location>
        <position position="544"/>
    </location>
</feature>
<keyword evidence="5 6" id="KW-0067">ATP-binding</keyword>
<keyword evidence="4 6" id="KW-0418">Kinase</keyword>
<dbReference type="PANTHER" id="PTHR30218">
    <property type="entry name" value="POLYPHOSPHATE KINASE"/>
    <property type="match status" value="1"/>
</dbReference>
<evidence type="ECO:0000256" key="4">
    <source>
        <dbReference type="ARBA" id="ARBA00022777"/>
    </source>
</evidence>
<evidence type="ECO:0000259" key="12">
    <source>
        <dbReference type="Pfam" id="PF17941"/>
    </source>
</evidence>
<evidence type="ECO:0000256" key="2">
    <source>
        <dbReference type="ARBA" id="ARBA00022679"/>
    </source>
</evidence>
<keyword evidence="6" id="KW-0460">Magnesium</keyword>
<dbReference type="InterPro" id="IPR024953">
    <property type="entry name" value="PP_kinase_middle"/>
</dbReference>
<feature type="compositionally biased region" description="Acidic residues" evidence="8">
    <location>
        <begin position="70"/>
        <end position="81"/>
    </location>
</feature>
<feature type="binding site" evidence="6">
    <location>
        <position position="577"/>
    </location>
    <ligand>
        <name>ATP</name>
        <dbReference type="ChEBI" id="CHEBI:30616"/>
    </ligand>
</feature>
<comment type="cofactor">
    <cofactor evidence="6">
        <name>Mg(2+)</name>
        <dbReference type="ChEBI" id="CHEBI:18420"/>
    </cofactor>
</comment>
<dbReference type="Pfam" id="PF17941">
    <property type="entry name" value="PP_kinase_C_1"/>
    <property type="match status" value="1"/>
</dbReference>
<feature type="binding site" evidence="6">
    <location>
        <position position="673"/>
    </location>
    <ligand>
        <name>ATP</name>
        <dbReference type="ChEBI" id="CHEBI:30616"/>
    </ligand>
</feature>
<dbReference type="InterPro" id="IPR036830">
    <property type="entry name" value="PP_kinase_middle_dom_sf"/>
</dbReference>
<evidence type="ECO:0000259" key="10">
    <source>
        <dbReference type="Pfam" id="PF13089"/>
    </source>
</evidence>
<dbReference type="Pfam" id="PF02503">
    <property type="entry name" value="PP_kinase"/>
    <property type="match status" value="1"/>
</dbReference>
<dbReference type="GO" id="GO:0046872">
    <property type="term" value="F:metal ion binding"/>
    <property type="evidence" value="ECO:0007669"/>
    <property type="project" value="UniProtKB-KW"/>
</dbReference>
<dbReference type="SUPFAM" id="SSF56024">
    <property type="entry name" value="Phospholipase D/nuclease"/>
    <property type="match status" value="2"/>
</dbReference>
<dbReference type="InterPro" id="IPR003414">
    <property type="entry name" value="PP_kinase"/>
</dbReference>
<dbReference type="InterPro" id="IPR025198">
    <property type="entry name" value="PPK_N_dom"/>
</dbReference>
<evidence type="ECO:0000256" key="7">
    <source>
        <dbReference type="RuleBase" id="RU003800"/>
    </source>
</evidence>
<dbReference type="Gene3D" id="3.30.1840.10">
    <property type="entry name" value="Polyphosphate kinase middle domain"/>
    <property type="match status" value="1"/>
</dbReference>
<comment type="caution">
    <text evidence="13">The sequence shown here is derived from an EMBL/GenBank/DDBJ whole genome shotgun (WGS) entry which is preliminary data.</text>
</comment>
<dbReference type="RefSeq" id="WP_267622293.1">
    <property type="nucleotide sequence ID" value="NZ_JAODIW010000006.1"/>
</dbReference>
<gene>
    <name evidence="13" type="primary">ppk1</name>
    <name evidence="6" type="synonym">ppk</name>
    <name evidence="13" type="ORF">ACFO0N_05520</name>
</gene>
<dbReference type="InterPro" id="IPR025200">
    <property type="entry name" value="PPK_C_dom2"/>
</dbReference>
<evidence type="ECO:0000256" key="6">
    <source>
        <dbReference type="HAMAP-Rule" id="MF_00347"/>
    </source>
</evidence>
<accession>A0ABD5P9K6</accession>
<feature type="compositionally biased region" description="Basic and acidic residues" evidence="8">
    <location>
        <begin position="811"/>
        <end position="835"/>
    </location>
</feature>
<dbReference type="Gene3D" id="1.20.58.310">
    <property type="entry name" value="Polyphosphate kinase N-terminal domain"/>
    <property type="match status" value="1"/>
</dbReference>
<dbReference type="EMBL" id="JBHSDS010000003">
    <property type="protein sequence ID" value="MFC4357408.1"/>
    <property type="molecule type" value="Genomic_DNA"/>
</dbReference>